<dbReference type="GO" id="GO:0030026">
    <property type="term" value="P:intracellular manganese ion homeostasis"/>
    <property type="evidence" value="ECO:0007669"/>
    <property type="project" value="TreeGrafter"/>
</dbReference>
<dbReference type="PANTHER" id="PTHR12064">
    <property type="entry name" value="METAL TRANSPORTER CNNM"/>
    <property type="match status" value="1"/>
</dbReference>
<evidence type="ECO:0000259" key="5">
    <source>
        <dbReference type="PROSITE" id="PS51846"/>
    </source>
</evidence>
<evidence type="ECO:0000256" key="2">
    <source>
        <dbReference type="PROSITE-ProRule" id="PRU01193"/>
    </source>
</evidence>
<gene>
    <name evidence="6" type="ORF">MAM1_0010d01090</name>
</gene>
<name>A0A0C9M0K5_9FUNG</name>
<dbReference type="PANTHER" id="PTHR12064:SF97">
    <property type="entry name" value="METAL TRANSPORTER CNNM-5"/>
    <property type="match status" value="1"/>
</dbReference>
<proteinExistence type="predicted"/>
<keyword evidence="2 3" id="KW-0812">Transmembrane</keyword>
<dbReference type="GO" id="GO:0016020">
    <property type="term" value="C:membrane"/>
    <property type="evidence" value="ECO:0007669"/>
    <property type="project" value="UniProtKB-UniRule"/>
</dbReference>
<accession>A0A0C9M0K5</accession>
<feature type="signal peptide" evidence="4">
    <location>
        <begin position="1"/>
        <end position="21"/>
    </location>
</feature>
<dbReference type="PROSITE" id="PS51846">
    <property type="entry name" value="CNNM"/>
    <property type="match status" value="1"/>
</dbReference>
<feature type="transmembrane region" description="Helical" evidence="3">
    <location>
        <begin position="97"/>
        <end position="117"/>
    </location>
</feature>
<dbReference type="GO" id="GO:0005737">
    <property type="term" value="C:cytoplasm"/>
    <property type="evidence" value="ECO:0007669"/>
    <property type="project" value="TreeGrafter"/>
</dbReference>
<keyword evidence="1" id="KW-0677">Repeat</keyword>
<dbReference type="STRING" id="91626.A0A0C9M0K5"/>
<dbReference type="InterPro" id="IPR046342">
    <property type="entry name" value="CBS_dom_sf"/>
</dbReference>
<organism evidence="6">
    <name type="scientific">Mucor ambiguus</name>
    <dbReference type="NCBI Taxonomy" id="91626"/>
    <lineage>
        <taxon>Eukaryota</taxon>
        <taxon>Fungi</taxon>
        <taxon>Fungi incertae sedis</taxon>
        <taxon>Mucoromycota</taxon>
        <taxon>Mucoromycotina</taxon>
        <taxon>Mucoromycetes</taxon>
        <taxon>Mucorales</taxon>
        <taxon>Mucorineae</taxon>
        <taxon>Mucoraceae</taxon>
        <taxon>Mucor</taxon>
    </lineage>
</organism>
<dbReference type="InterPro" id="IPR045095">
    <property type="entry name" value="ACDP"/>
</dbReference>
<protein>
    <recommendedName>
        <fullName evidence="5">CNNM transmembrane domain-containing protein</fullName>
    </recommendedName>
</protein>
<keyword evidence="4" id="KW-0732">Signal</keyword>
<feature type="transmembrane region" description="Helical" evidence="3">
    <location>
        <begin position="39"/>
        <end position="63"/>
    </location>
</feature>
<feature type="transmembrane region" description="Helical" evidence="3">
    <location>
        <begin position="123"/>
        <end position="142"/>
    </location>
</feature>
<dbReference type="InterPro" id="IPR002550">
    <property type="entry name" value="CNNM"/>
</dbReference>
<evidence type="ECO:0000313" key="6">
    <source>
        <dbReference type="EMBL" id="GAN01656.1"/>
    </source>
</evidence>
<feature type="domain" description="CNNM transmembrane" evidence="5">
    <location>
        <begin position="34"/>
        <end position="218"/>
    </location>
</feature>
<sequence length="482" mass="53270">MLLKPSIYYGLISLFAQLALAGGHEEEEHTVDPKSAEFWGQIVAIFFLVALSGIVAGLTLGLMSLDTTNLSILEIAGTPQQQYYASRIIPIRKNGHILLATLLLTNTVLNETLPILFDDIFSKGFISVIVSTALLVLFAEIIPQAIFSKHGLAIGAMFAFPVRILIALWFVISWPISKFLDYLLGTHTGFTYGVAEFGALFKLHDKSIYDDGTLKRETVNILQNVLDMQEKYISQIVTPASNLLMLHSNASLNASTVLQYLSSGYSHVIVYSNGEKEQLDAIQENYEILGVLDLKSFLGLEQKELNVSIGSMKLQSYLTASSRTPIIELMNKLLHAENEKVVLVYRTEQDIEITKQEQDEKLRAIASIRSGAIKKHAKSIKCAFRRLFGSTCPVCQNLSNASMPAMATAVNGSQKLEEGTVLEITNNSTTPTMIDTTLETGLLGMVTTADILNQLSFTRQHLNIQHQDRDNLNARQNTAKIV</sequence>
<evidence type="ECO:0000313" key="7">
    <source>
        <dbReference type="Proteomes" id="UP000053815"/>
    </source>
</evidence>
<feature type="chain" id="PRO_5002199140" description="CNNM transmembrane domain-containing protein" evidence="4">
    <location>
        <begin position="22"/>
        <end position="482"/>
    </location>
</feature>
<feature type="transmembrane region" description="Helical" evidence="3">
    <location>
        <begin position="154"/>
        <end position="176"/>
    </location>
</feature>
<keyword evidence="7" id="KW-1185">Reference proteome</keyword>
<dbReference type="EMBL" id="DF836299">
    <property type="protein sequence ID" value="GAN01656.1"/>
    <property type="molecule type" value="Genomic_DNA"/>
</dbReference>
<dbReference type="GO" id="GO:0010960">
    <property type="term" value="P:magnesium ion homeostasis"/>
    <property type="evidence" value="ECO:0007669"/>
    <property type="project" value="InterPro"/>
</dbReference>
<dbReference type="OrthoDB" id="5353557at2759"/>
<evidence type="ECO:0000256" key="4">
    <source>
        <dbReference type="SAM" id="SignalP"/>
    </source>
</evidence>
<dbReference type="Pfam" id="PF01595">
    <property type="entry name" value="CNNM"/>
    <property type="match status" value="1"/>
</dbReference>
<dbReference type="AlphaFoldDB" id="A0A0C9M0K5"/>
<keyword evidence="2 3" id="KW-0472">Membrane</keyword>
<reference evidence="6" key="1">
    <citation type="submission" date="2014-09" db="EMBL/GenBank/DDBJ databases">
        <title>Draft genome sequence of an oleaginous Mucoromycotina fungus Mucor ambiguus NBRC6742.</title>
        <authorList>
            <person name="Takeda I."/>
            <person name="Yamane N."/>
            <person name="Morita T."/>
            <person name="Tamano K."/>
            <person name="Machida M."/>
            <person name="Baker S."/>
            <person name="Koike H."/>
        </authorList>
    </citation>
    <scope>NUCLEOTIDE SEQUENCE</scope>
    <source>
        <strain evidence="6">NBRC 6742</strain>
    </source>
</reference>
<evidence type="ECO:0000256" key="3">
    <source>
        <dbReference type="SAM" id="Phobius"/>
    </source>
</evidence>
<keyword evidence="2 3" id="KW-1133">Transmembrane helix</keyword>
<dbReference type="Proteomes" id="UP000053815">
    <property type="component" value="Unassembled WGS sequence"/>
</dbReference>
<dbReference type="Gene3D" id="3.10.580.10">
    <property type="entry name" value="CBS-domain"/>
    <property type="match status" value="1"/>
</dbReference>
<evidence type="ECO:0000256" key="1">
    <source>
        <dbReference type="ARBA" id="ARBA00022737"/>
    </source>
</evidence>